<organism evidence="6 7">
    <name type="scientific">Dokdonella fugitiva</name>
    <dbReference type="NCBI Taxonomy" id="328517"/>
    <lineage>
        <taxon>Bacteria</taxon>
        <taxon>Pseudomonadati</taxon>
        <taxon>Pseudomonadota</taxon>
        <taxon>Gammaproteobacteria</taxon>
        <taxon>Lysobacterales</taxon>
        <taxon>Rhodanobacteraceae</taxon>
        <taxon>Dokdonella</taxon>
    </lineage>
</organism>
<name>A0A4R2IGW8_9GAMM</name>
<protein>
    <submittedName>
        <fullName evidence="6">Stealth-like protein</fullName>
    </submittedName>
</protein>
<comment type="caution">
    <text evidence="6">The sequence shown here is derived from an EMBL/GenBank/DDBJ whole genome shotgun (WGS) entry which is preliminary data.</text>
</comment>
<dbReference type="GO" id="GO:0000271">
    <property type="term" value="P:polysaccharide biosynthetic process"/>
    <property type="evidence" value="ECO:0007669"/>
    <property type="project" value="UniProtKB-KW"/>
</dbReference>
<dbReference type="Proteomes" id="UP000294862">
    <property type="component" value="Unassembled WGS sequence"/>
</dbReference>
<keyword evidence="2" id="KW-0808">Transferase</keyword>
<dbReference type="InterPro" id="IPR021520">
    <property type="entry name" value="Stealth_CR2"/>
</dbReference>
<dbReference type="InterPro" id="IPR047141">
    <property type="entry name" value="Stealth"/>
</dbReference>
<reference evidence="6 7" key="1">
    <citation type="journal article" date="2015" name="Stand. Genomic Sci.">
        <title>Genomic Encyclopedia of Bacterial and Archaeal Type Strains, Phase III: the genomes of soil and plant-associated and newly described type strains.</title>
        <authorList>
            <person name="Whitman W.B."/>
            <person name="Woyke T."/>
            <person name="Klenk H.P."/>
            <person name="Zhou Y."/>
            <person name="Lilburn T.G."/>
            <person name="Beck B.J."/>
            <person name="De Vos P."/>
            <person name="Vandamme P."/>
            <person name="Eisen J.A."/>
            <person name="Garrity G."/>
            <person name="Hugenholtz P."/>
            <person name="Kyrpides N.C."/>
        </authorList>
    </citation>
    <scope>NUCLEOTIDE SEQUENCE [LARGE SCALE GENOMIC DNA]</scope>
    <source>
        <strain evidence="6 7">A3</strain>
    </source>
</reference>
<evidence type="ECO:0000313" key="6">
    <source>
        <dbReference type="EMBL" id="TCO42958.1"/>
    </source>
</evidence>
<keyword evidence="3" id="KW-0270">Exopolysaccharide synthesis</keyword>
<dbReference type="GO" id="GO:0016772">
    <property type="term" value="F:transferase activity, transferring phosphorus-containing groups"/>
    <property type="evidence" value="ECO:0007669"/>
    <property type="project" value="InterPro"/>
</dbReference>
<evidence type="ECO:0000256" key="3">
    <source>
        <dbReference type="ARBA" id="ARBA00023169"/>
    </source>
</evidence>
<dbReference type="RefSeq" id="WP_199222713.1">
    <property type="nucleotide sequence ID" value="NZ_SLWQ01000001.1"/>
</dbReference>
<comment type="similarity">
    <text evidence="1">Belongs to the stealth family.</text>
</comment>
<dbReference type="AlphaFoldDB" id="A0A4R2IGW8"/>
<accession>A0A4R2IGW8</accession>
<feature type="domain" description="Stealth protein CR1 conserved region 1" evidence="5">
    <location>
        <begin position="1"/>
        <end position="23"/>
    </location>
</feature>
<dbReference type="Pfam" id="PF17101">
    <property type="entry name" value="Stealth_CR1"/>
    <property type="match status" value="1"/>
</dbReference>
<dbReference type="Pfam" id="PF11380">
    <property type="entry name" value="Stealth_CR2"/>
    <property type="match status" value="1"/>
</dbReference>
<sequence>MNIDAVIPWVDGADPAHRQRLEAHLASRGGGRPPAARPTRFHDAGELDWCVASILRFAPWFRRIHVVTDRQEPALVARLRGTPAAARVRVVDHREIFAGHEHCLPTFNSRTISAVLWRIPDLAEHYVCFNDDFMILRPIEPAAFFRDDRVVLRGAWHAQAGASALAGLRRLFKRARGDAVGRAGNREAQELSARLAGFGRRYFRLPHVPYPYRRATLQAFFAAHPDLLGRQLAHALRSPEQFLAESLAAHLEIAAGHAAFDDDLRVVQLKPGEQREWRLRAKLRAADRDARIAFACVQSLDQASAALQAEIAAWLDRRIGRVAQVLAGG</sequence>
<dbReference type="EMBL" id="SLWQ01000001">
    <property type="protein sequence ID" value="TCO42958.1"/>
    <property type="molecule type" value="Genomic_DNA"/>
</dbReference>
<dbReference type="InterPro" id="IPR031358">
    <property type="entry name" value="Stealth_CR1"/>
</dbReference>
<evidence type="ECO:0000256" key="2">
    <source>
        <dbReference type="ARBA" id="ARBA00022679"/>
    </source>
</evidence>
<dbReference type="PANTHER" id="PTHR24045:SF0">
    <property type="entry name" value="N-ACETYLGLUCOSAMINE-1-PHOSPHOTRANSFERASE SUBUNITS ALPHA_BETA"/>
    <property type="match status" value="1"/>
</dbReference>
<evidence type="ECO:0000313" key="7">
    <source>
        <dbReference type="Proteomes" id="UP000294862"/>
    </source>
</evidence>
<evidence type="ECO:0000259" key="5">
    <source>
        <dbReference type="Pfam" id="PF17101"/>
    </source>
</evidence>
<feature type="domain" description="Stealth protein CR2 conserved region 2" evidence="4">
    <location>
        <begin position="40"/>
        <end position="148"/>
    </location>
</feature>
<gene>
    <name evidence="6" type="ORF">EV148_101365</name>
</gene>
<keyword evidence="7" id="KW-1185">Reference proteome</keyword>
<proteinExistence type="inferred from homology"/>
<evidence type="ECO:0000259" key="4">
    <source>
        <dbReference type="Pfam" id="PF11380"/>
    </source>
</evidence>
<evidence type="ECO:0000256" key="1">
    <source>
        <dbReference type="ARBA" id="ARBA00007583"/>
    </source>
</evidence>
<dbReference type="PANTHER" id="PTHR24045">
    <property type="match status" value="1"/>
</dbReference>